<dbReference type="InterPro" id="IPR013785">
    <property type="entry name" value="Aldolase_TIM"/>
</dbReference>
<dbReference type="PRINTS" id="PR00740">
    <property type="entry name" value="GLHYDRLASE27"/>
</dbReference>
<dbReference type="PANTHER" id="PTHR11452:SF75">
    <property type="entry name" value="ALPHA-GALACTOSIDASE MEL1"/>
    <property type="match status" value="1"/>
</dbReference>
<comment type="similarity">
    <text evidence="1 4">Belongs to the glycosyl hydrolase 27 family.</text>
</comment>
<dbReference type="EC" id="3.2.1.22" evidence="4"/>
<dbReference type="InterPro" id="IPR017853">
    <property type="entry name" value="GH"/>
</dbReference>
<dbReference type="Gene3D" id="3.20.20.70">
    <property type="entry name" value="Aldolase class I"/>
    <property type="match status" value="1"/>
</dbReference>
<dbReference type="SUPFAM" id="SSF51445">
    <property type="entry name" value="(Trans)glycosidases"/>
    <property type="match status" value="1"/>
</dbReference>
<reference evidence="5 6" key="1">
    <citation type="submission" date="2020-02" db="EMBL/GenBank/DDBJ databases">
        <authorList>
            <person name="Ma Q."/>
            <person name="Huang Y."/>
            <person name="Song X."/>
            <person name="Pei D."/>
        </authorList>
    </citation>
    <scope>NUCLEOTIDE SEQUENCE [LARGE SCALE GENOMIC DNA]</scope>
    <source>
        <strain evidence="5">Sxm20200214</strain>
        <tissue evidence="5">Leaf</tissue>
    </source>
</reference>
<dbReference type="EMBL" id="JAAMPC010000016">
    <property type="protein sequence ID" value="KAG2251675.1"/>
    <property type="molecule type" value="Genomic_DNA"/>
</dbReference>
<gene>
    <name evidence="5" type="ORF">Bca52824_081811</name>
</gene>
<evidence type="ECO:0000256" key="4">
    <source>
        <dbReference type="RuleBase" id="RU361168"/>
    </source>
</evidence>
<organism evidence="5 6">
    <name type="scientific">Brassica carinata</name>
    <name type="common">Ethiopian mustard</name>
    <name type="synonym">Abyssinian cabbage</name>
    <dbReference type="NCBI Taxonomy" id="52824"/>
    <lineage>
        <taxon>Eukaryota</taxon>
        <taxon>Viridiplantae</taxon>
        <taxon>Streptophyta</taxon>
        <taxon>Embryophyta</taxon>
        <taxon>Tracheophyta</taxon>
        <taxon>Spermatophyta</taxon>
        <taxon>Magnoliopsida</taxon>
        <taxon>eudicotyledons</taxon>
        <taxon>Gunneridae</taxon>
        <taxon>Pentapetalae</taxon>
        <taxon>rosids</taxon>
        <taxon>malvids</taxon>
        <taxon>Brassicales</taxon>
        <taxon>Brassicaceae</taxon>
        <taxon>Brassiceae</taxon>
        <taxon>Brassica</taxon>
    </lineage>
</organism>
<accession>A0A8X7PHX6</accession>
<protein>
    <recommendedName>
        <fullName evidence="4">Alpha-galactosidase</fullName>
        <ecNumber evidence="4">3.2.1.22</ecNumber>
    </recommendedName>
    <alternativeName>
        <fullName evidence="4">Melibiase</fullName>
    </alternativeName>
</protein>
<comment type="caution">
    <text evidence="5">The sequence shown here is derived from an EMBL/GenBank/DDBJ whole genome shotgun (WGS) entry which is preliminary data.</text>
</comment>
<keyword evidence="2 4" id="KW-0378">Hydrolase</keyword>
<dbReference type="GO" id="GO:0004557">
    <property type="term" value="F:alpha-galactosidase activity"/>
    <property type="evidence" value="ECO:0007669"/>
    <property type="project" value="UniProtKB-EC"/>
</dbReference>
<dbReference type="PANTHER" id="PTHR11452">
    <property type="entry name" value="ALPHA-GALACTOSIDASE/ALPHA-N-ACETYLGALACTOSAMINIDASE"/>
    <property type="match status" value="1"/>
</dbReference>
<keyword evidence="4" id="KW-1015">Disulfide bond</keyword>
<keyword evidence="3 4" id="KW-0326">Glycosidase</keyword>
<sequence length="327" mass="36021">MVSLSLLRAQLLRAQLLRPRCRRCEVSSTSGHCSSSCLVNIGFSTSQAHAISISKSCSQPLSCLCSVVAHSPLSSTRWDKKCDLQHQWRKGGAGADDLLGKDENRTRYDGICFGLRKSRATEPPEGANLTLAIVAAEAVTRGHEGSSNKGKEIVTDPDILGGHLQMGSGSGHTNPWGASTELQGVDDVDYDILNCMVCKVIGKHLAKYDNCFNLGIKPIERYPPMRDALNAISRSIFYSLCEWGDDDPALWAKEVGNIWRTTDDINDTWASMTTAADLNNKWASCVGPSVWNDPDMLEVGNGWMTYEEYRGHFSIWALMKELLSEYP</sequence>
<dbReference type="InterPro" id="IPR002241">
    <property type="entry name" value="Glyco_hydro_27"/>
</dbReference>
<dbReference type="Pfam" id="PF16499">
    <property type="entry name" value="Melibiase_2"/>
    <property type="match status" value="1"/>
</dbReference>
<evidence type="ECO:0000313" key="5">
    <source>
        <dbReference type="EMBL" id="KAG2251675.1"/>
    </source>
</evidence>
<dbReference type="AlphaFoldDB" id="A0A8X7PHX6"/>
<keyword evidence="6" id="KW-1185">Reference proteome</keyword>
<evidence type="ECO:0000313" key="6">
    <source>
        <dbReference type="Proteomes" id="UP000886595"/>
    </source>
</evidence>
<evidence type="ECO:0000256" key="2">
    <source>
        <dbReference type="ARBA" id="ARBA00022801"/>
    </source>
</evidence>
<dbReference type="GO" id="GO:0005975">
    <property type="term" value="P:carbohydrate metabolic process"/>
    <property type="evidence" value="ECO:0007669"/>
    <property type="project" value="InterPro"/>
</dbReference>
<dbReference type="OrthoDB" id="5795902at2759"/>
<name>A0A8X7PHX6_BRACI</name>
<comment type="catalytic activity">
    <reaction evidence="4">
        <text>Hydrolysis of terminal, non-reducing alpha-D-galactose residues in alpha-D-galactosides, including galactose oligosaccharides, galactomannans and galactolipids.</text>
        <dbReference type="EC" id="3.2.1.22"/>
    </reaction>
</comment>
<evidence type="ECO:0000256" key="1">
    <source>
        <dbReference type="ARBA" id="ARBA00009743"/>
    </source>
</evidence>
<dbReference type="Proteomes" id="UP000886595">
    <property type="component" value="Unassembled WGS sequence"/>
</dbReference>
<evidence type="ECO:0000256" key="3">
    <source>
        <dbReference type="ARBA" id="ARBA00023295"/>
    </source>
</evidence>
<proteinExistence type="inferred from homology"/>